<keyword evidence="6" id="KW-0479">Metal-binding</keyword>
<feature type="active site" description="Tele-phosphohistidine intermediate" evidence="5">
    <location>
        <position position="81"/>
    </location>
</feature>
<proteinExistence type="predicted"/>
<dbReference type="InterPro" id="IPR036542">
    <property type="entry name" value="PTS_IIA_lac/cel_sf"/>
</dbReference>
<keyword evidence="2" id="KW-0762">Sugar transport</keyword>
<organism evidence="8 9">
    <name type="scientific">Enterococcus silesiacus</name>
    <dbReference type="NCBI Taxonomy" id="332949"/>
    <lineage>
        <taxon>Bacteria</taxon>
        <taxon>Bacillati</taxon>
        <taxon>Bacillota</taxon>
        <taxon>Bacilli</taxon>
        <taxon>Lactobacillales</taxon>
        <taxon>Enterococcaceae</taxon>
        <taxon>Enterococcus</taxon>
    </lineage>
</organism>
<dbReference type="SUPFAM" id="SSF46973">
    <property type="entry name" value="Enzyme IIa from lactose specific PTS, IIa-lac"/>
    <property type="match status" value="1"/>
</dbReference>
<accession>A0AA91G6M2</accession>
<dbReference type="GO" id="GO:0009401">
    <property type="term" value="P:phosphoenolpyruvate-dependent sugar phosphotransferase system"/>
    <property type="evidence" value="ECO:0007669"/>
    <property type="project" value="UniProtKB-KW"/>
</dbReference>
<dbReference type="PANTHER" id="PTHR34382">
    <property type="entry name" value="PTS SYSTEM N,N'-DIACETYLCHITOBIOSE-SPECIFIC EIIA COMPONENT"/>
    <property type="match status" value="1"/>
</dbReference>
<dbReference type="InterPro" id="IPR003188">
    <property type="entry name" value="PTS_IIA_lac/cel"/>
</dbReference>
<keyword evidence="6" id="KW-0460">Magnesium</keyword>
<dbReference type="Gene3D" id="1.20.58.80">
    <property type="entry name" value="Phosphotransferase system, lactose/cellobiose-type IIA subunit"/>
    <property type="match status" value="1"/>
</dbReference>
<protein>
    <submittedName>
        <fullName evidence="8">Uncharacterized protein</fullName>
    </submittedName>
</protein>
<evidence type="ECO:0000256" key="1">
    <source>
        <dbReference type="ARBA" id="ARBA00022448"/>
    </source>
</evidence>
<dbReference type="GO" id="GO:0016740">
    <property type="term" value="F:transferase activity"/>
    <property type="evidence" value="ECO:0007669"/>
    <property type="project" value="UniProtKB-KW"/>
</dbReference>
<dbReference type="Pfam" id="PF02255">
    <property type="entry name" value="PTS_IIA"/>
    <property type="match status" value="1"/>
</dbReference>
<dbReference type="PANTHER" id="PTHR34382:SF7">
    <property type="entry name" value="PTS SYSTEM N,N'-DIACETYLCHITOBIOSE-SPECIFIC EIIA COMPONENT"/>
    <property type="match status" value="1"/>
</dbReference>
<dbReference type="GO" id="GO:0046872">
    <property type="term" value="F:metal ion binding"/>
    <property type="evidence" value="ECO:0007669"/>
    <property type="project" value="UniProtKB-KW"/>
</dbReference>
<feature type="modified residue" description="Phosphohistidine; by HPr" evidence="7">
    <location>
        <position position="81"/>
    </location>
</feature>
<keyword evidence="1" id="KW-0813">Transport</keyword>
<comment type="caution">
    <text evidence="8">The sequence shown here is derived from an EMBL/GenBank/DDBJ whole genome shotgun (WGS) entry which is preliminary data.</text>
</comment>
<gene>
    <name evidence="8" type="ORF">RV15_GL002582</name>
</gene>
<dbReference type="EMBL" id="JXLC01000038">
    <property type="protein sequence ID" value="OJG85342.1"/>
    <property type="molecule type" value="Genomic_DNA"/>
</dbReference>
<dbReference type="PROSITE" id="PS51095">
    <property type="entry name" value="PTS_EIIA_TYPE_3"/>
    <property type="match status" value="1"/>
</dbReference>
<comment type="cofactor">
    <cofactor evidence="6">
        <name>Mg(2+)</name>
        <dbReference type="ChEBI" id="CHEBI:18420"/>
    </cofactor>
    <text evidence="6">Binds 1 Mg(2+) ion per trimer.</text>
</comment>
<keyword evidence="4" id="KW-0598">Phosphotransferase system</keyword>
<evidence type="ECO:0000256" key="3">
    <source>
        <dbReference type="ARBA" id="ARBA00022679"/>
    </source>
</evidence>
<evidence type="ECO:0000256" key="6">
    <source>
        <dbReference type="PIRSR" id="PIRSR000699-2"/>
    </source>
</evidence>
<dbReference type="PIRSF" id="PIRSF000699">
    <property type="entry name" value="PTS_IILac_III"/>
    <property type="match status" value="1"/>
</dbReference>
<name>A0AA91G6M2_9ENTE</name>
<keyword evidence="3" id="KW-0808">Transferase</keyword>
<sequence>MKGENQMISETDVMQIIVYAGNAKSLAMNAIKEAKAGDIASAKKGLEESKGNLKIAHQQHTDILQKFASNPDEPATMFLTHAQDHMMAAITATDFTKEFIDLHEELQELRNLIKGNA</sequence>
<reference evidence="8 9" key="1">
    <citation type="submission" date="2014-12" db="EMBL/GenBank/DDBJ databases">
        <title>Draft genome sequences of 29 type strains of Enterococci.</title>
        <authorList>
            <person name="Zhong Z."/>
            <person name="Sun Z."/>
            <person name="Liu W."/>
            <person name="Zhang W."/>
            <person name="Zhang H."/>
        </authorList>
    </citation>
    <scope>NUCLEOTIDE SEQUENCE [LARGE SCALE GENOMIC DNA]</scope>
    <source>
        <strain evidence="8 9">DSM 22801</strain>
    </source>
</reference>
<evidence type="ECO:0000256" key="7">
    <source>
        <dbReference type="PROSITE-ProRule" id="PRU00418"/>
    </source>
</evidence>
<evidence type="ECO:0000256" key="2">
    <source>
        <dbReference type="ARBA" id="ARBA00022597"/>
    </source>
</evidence>
<evidence type="ECO:0000256" key="5">
    <source>
        <dbReference type="PIRSR" id="PIRSR000699-1"/>
    </source>
</evidence>
<feature type="binding site" evidence="6">
    <location>
        <position position="84"/>
    </location>
    <ligand>
        <name>Mg(2+)</name>
        <dbReference type="ChEBI" id="CHEBI:18420"/>
        <note>ligand shared between all trimeric partners</note>
    </ligand>
</feature>
<evidence type="ECO:0000256" key="4">
    <source>
        <dbReference type="ARBA" id="ARBA00022683"/>
    </source>
</evidence>
<evidence type="ECO:0000313" key="9">
    <source>
        <dbReference type="Proteomes" id="UP000183039"/>
    </source>
</evidence>
<dbReference type="Proteomes" id="UP000183039">
    <property type="component" value="Unassembled WGS sequence"/>
</dbReference>
<dbReference type="AlphaFoldDB" id="A0AA91G6M2"/>
<evidence type="ECO:0000313" key="8">
    <source>
        <dbReference type="EMBL" id="OJG85342.1"/>
    </source>
</evidence>